<evidence type="ECO:0000256" key="5">
    <source>
        <dbReference type="ARBA" id="ARBA00022723"/>
    </source>
</evidence>
<keyword evidence="10 11" id="KW-0694">RNA-binding</keyword>
<feature type="binding site" evidence="11">
    <location>
        <position position="46"/>
    </location>
    <ligand>
        <name>Mg(2+)</name>
        <dbReference type="ChEBI" id="CHEBI:18420"/>
    </ligand>
</feature>
<dbReference type="HAMAP" id="MF_01263">
    <property type="entry name" value="CCA_bact_type3"/>
    <property type="match status" value="1"/>
</dbReference>
<evidence type="ECO:0000256" key="6">
    <source>
        <dbReference type="ARBA" id="ARBA00022741"/>
    </source>
</evidence>
<feature type="binding site" evidence="11">
    <location>
        <position position="158"/>
    </location>
    <ligand>
        <name>CTP</name>
        <dbReference type="ChEBI" id="CHEBI:37563"/>
    </ligand>
</feature>
<feature type="binding site" evidence="11">
    <location>
        <position position="34"/>
    </location>
    <ligand>
        <name>CTP</name>
        <dbReference type="ChEBI" id="CHEBI:37563"/>
    </ligand>
</feature>
<evidence type="ECO:0000256" key="10">
    <source>
        <dbReference type="ARBA" id="ARBA00022884"/>
    </source>
</evidence>
<dbReference type="GO" id="GO:0160016">
    <property type="term" value="F:CCACCA tRNA nucleotidyltransferase activity"/>
    <property type="evidence" value="ECO:0007669"/>
    <property type="project" value="RHEA"/>
</dbReference>
<evidence type="ECO:0000256" key="11">
    <source>
        <dbReference type="HAMAP-Rule" id="MF_01263"/>
    </source>
</evidence>
<feature type="binding site" evidence="11">
    <location>
        <position position="164"/>
    </location>
    <ligand>
        <name>CTP</name>
        <dbReference type="ChEBI" id="CHEBI:37563"/>
    </ligand>
</feature>
<dbReference type="GO" id="GO:0000287">
    <property type="term" value="F:magnesium ion binding"/>
    <property type="evidence" value="ECO:0007669"/>
    <property type="project" value="UniProtKB-UniRule"/>
</dbReference>
<feature type="domain" description="Poly A polymerase head" evidence="12">
    <location>
        <begin position="26"/>
        <end position="146"/>
    </location>
</feature>
<reference evidence="16" key="2">
    <citation type="submission" date="2014-05" db="EMBL/GenBank/DDBJ databases">
        <title>Draft genome sequence of Virgibacillus massiliensis Vm-5.</title>
        <authorList>
            <person name="Khelaifia S."/>
            <person name="Croce O."/>
            <person name="Lagier J.C."/>
            <person name="Raoult D."/>
        </authorList>
    </citation>
    <scope>NUCLEOTIDE SEQUENCE [LARGE SCALE GENOMIC DNA]</scope>
    <source>
        <strain evidence="16">Vm-5</strain>
    </source>
</reference>
<accession>A0A024QC17</accession>
<dbReference type="InterPro" id="IPR032810">
    <property type="entry name" value="CCA-adding_enz_C"/>
</dbReference>
<keyword evidence="9 11" id="KW-0460">Magnesium</keyword>
<dbReference type="Pfam" id="PF13735">
    <property type="entry name" value="tRNA_NucTran2_2"/>
    <property type="match status" value="1"/>
</dbReference>
<dbReference type="InterPro" id="IPR050264">
    <property type="entry name" value="Bact_CCA-adding_enz_type3_sf"/>
</dbReference>
<dbReference type="Pfam" id="PF12627">
    <property type="entry name" value="PolyA_pol_RNAbd"/>
    <property type="match status" value="1"/>
</dbReference>
<feature type="binding site" evidence="11">
    <location>
        <position position="34"/>
    </location>
    <ligand>
        <name>ATP</name>
        <dbReference type="ChEBI" id="CHEBI:30616"/>
    </ligand>
</feature>
<comment type="subunit">
    <text evidence="11">Homodimer.</text>
</comment>
<protein>
    <recommendedName>
        <fullName evidence="11">CCA-adding enzyme</fullName>
        <ecNumber evidence="11">2.7.7.72</ecNumber>
    </recommendedName>
    <alternativeName>
        <fullName evidence="11">CCA tRNA nucleotidyltransferase</fullName>
    </alternativeName>
    <alternativeName>
        <fullName evidence="11">tRNA CCA-pyrophosphorylase</fullName>
    </alternativeName>
    <alternativeName>
        <fullName evidence="11">tRNA adenylyl-/cytidylyl- transferase</fullName>
    </alternativeName>
    <alternativeName>
        <fullName evidence="11">tRNA nucleotidyltransferase</fullName>
    </alternativeName>
    <alternativeName>
        <fullName evidence="11">tRNA-NT</fullName>
    </alternativeName>
</protein>
<evidence type="ECO:0000313" key="16">
    <source>
        <dbReference type="Proteomes" id="UP000028875"/>
    </source>
</evidence>
<dbReference type="GO" id="GO:0001680">
    <property type="term" value="P:tRNA 3'-terminal CCA addition"/>
    <property type="evidence" value="ECO:0007669"/>
    <property type="project" value="UniProtKB-UniRule"/>
</dbReference>
<dbReference type="EMBL" id="CCDP010000001">
    <property type="protein sequence ID" value="CDQ39827.1"/>
    <property type="molecule type" value="Genomic_DNA"/>
</dbReference>
<gene>
    <name evidence="11 15" type="primary">cca</name>
    <name evidence="15" type="ORF">BN990_02141</name>
</gene>
<dbReference type="PANTHER" id="PTHR46173">
    <property type="entry name" value="CCA TRNA NUCLEOTIDYLTRANSFERASE 1, MITOCHONDRIAL"/>
    <property type="match status" value="1"/>
</dbReference>
<dbReference type="Pfam" id="PF01743">
    <property type="entry name" value="PolyA_pol"/>
    <property type="match status" value="1"/>
</dbReference>
<evidence type="ECO:0000256" key="9">
    <source>
        <dbReference type="ARBA" id="ARBA00022842"/>
    </source>
</evidence>
<dbReference type="Gene3D" id="1.10.3090.10">
    <property type="entry name" value="cca-adding enzyme, domain 2"/>
    <property type="match status" value="1"/>
</dbReference>
<evidence type="ECO:0000256" key="8">
    <source>
        <dbReference type="ARBA" id="ARBA00022840"/>
    </source>
</evidence>
<evidence type="ECO:0000313" key="15">
    <source>
        <dbReference type="EMBL" id="CDQ39827.1"/>
    </source>
</evidence>
<keyword evidence="3 11" id="KW-0819">tRNA processing</keyword>
<feature type="binding site" evidence="11">
    <location>
        <position position="161"/>
    </location>
    <ligand>
        <name>CTP</name>
        <dbReference type="ChEBI" id="CHEBI:37563"/>
    </ligand>
</feature>
<dbReference type="AlphaFoldDB" id="A0A024QC17"/>
<dbReference type="SUPFAM" id="SSF81301">
    <property type="entry name" value="Nucleotidyltransferase"/>
    <property type="match status" value="1"/>
</dbReference>
<dbReference type="InterPro" id="IPR002646">
    <property type="entry name" value="PolA_pol_head_dom"/>
</dbReference>
<feature type="binding site" evidence="11">
    <location>
        <position position="115"/>
    </location>
    <ligand>
        <name>ATP</name>
        <dbReference type="ChEBI" id="CHEBI:30616"/>
    </ligand>
</feature>
<dbReference type="SUPFAM" id="SSF81891">
    <property type="entry name" value="Poly A polymerase C-terminal region-like"/>
    <property type="match status" value="1"/>
</dbReference>
<evidence type="ECO:0000256" key="4">
    <source>
        <dbReference type="ARBA" id="ARBA00022695"/>
    </source>
</evidence>
<feature type="binding site" evidence="11">
    <location>
        <position position="158"/>
    </location>
    <ligand>
        <name>ATP</name>
        <dbReference type="ChEBI" id="CHEBI:30616"/>
    </ligand>
</feature>
<dbReference type="PANTHER" id="PTHR46173:SF1">
    <property type="entry name" value="CCA TRNA NUCLEOTIDYLTRANSFERASE 1, MITOCHONDRIAL"/>
    <property type="match status" value="1"/>
</dbReference>
<sequence>MNIMFSTPFNKAIKILETIENHQHQAYFVGGCVRDYLLQRPIGDIDIATSAKPEALQEMFHSIIPVGIEHGTVIVRYDKESYEVTTFRVDGTYTDQRHPDGVTYINNIDKDLERRDFTINALAMDINGNIIDLFNGQQDLTNGIIRTVGNGKERFKEDPLRIIRALRFSSQLGFTIDQVTIDHMVQVKKDIESLAIERITNEFTKFFASKYVGHGLHYLFETKIYKHLPVFKDHEQLIYKLPTTIEPLSSFGEVIAVFHLLDPSISVVNWVKSWKCSNKLKNEAQLIVHNIDRFKSEGLSRWLIYQLPTSLFTSFQRIIHLFYPEENITVEKMKRIKQLLPIQSRKELAINGNDIIRFYPDYSKGPWMKLLLNEIEKQVVTGGVPNNYQAIKEWIKWNPPEIN</sequence>
<comment type="catalytic activity">
    <reaction evidence="11">
        <text>a tRNA with a 3' CCA end + 2 CTP + ATP = a tRNA with a 3' CCACCA end + 3 diphosphate</text>
        <dbReference type="Rhea" id="RHEA:76235"/>
        <dbReference type="Rhea" id="RHEA-COMP:10468"/>
        <dbReference type="Rhea" id="RHEA-COMP:18655"/>
        <dbReference type="ChEBI" id="CHEBI:30616"/>
        <dbReference type="ChEBI" id="CHEBI:33019"/>
        <dbReference type="ChEBI" id="CHEBI:37563"/>
        <dbReference type="ChEBI" id="CHEBI:83071"/>
        <dbReference type="ChEBI" id="CHEBI:195187"/>
    </reaction>
</comment>
<dbReference type="CDD" id="cd05398">
    <property type="entry name" value="NT_ClassII-CCAase"/>
    <property type="match status" value="1"/>
</dbReference>
<keyword evidence="7 11" id="KW-0692">RNA repair</keyword>
<feature type="binding site" evidence="11">
    <location>
        <position position="115"/>
    </location>
    <ligand>
        <name>CTP</name>
        <dbReference type="ChEBI" id="CHEBI:37563"/>
    </ligand>
</feature>
<evidence type="ECO:0000256" key="1">
    <source>
        <dbReference type="ARBA" id="ARBA00001946"/>
    </source>
</evidence>
<dbReference type="GO" id="GO:0000049">
    <property type="term" value="F:tRNA binding"/>
    <property type="evidence" value="ECO:0007669"/>
    <property type="project" value="UniProtKB-UniRule"/>
</dbReference>
<reference evidence="15 16" key="1">
    <citation type="submission" date="2014-03" db="EMBL/GenBank/DDBJ databases">
        <authorList>
            <person name="Urmite Genomes U."/>
        </authorList>
    </citation>
    <scope>NUCLEOTIDE SEQUENCE [LARGE SCALE GENOMIC DNA]</scope>
    <source>
        <strain evidence="15 16">Vm-5</strain>
    </source>
</reference>
<dbReference type="GO" id="GO:0004810">
    <property type="term" value="F:CCA tRNA nucleotidyltransferase activity"/>
    <property type="evidence" value="ECO:0007669"/>
    <property type="project" value="UniProtKB-UniRule"/>
</dbReference>
<comment type="caution">
    <text evidence="15">The sequence shown here is derived from an EMBL/GenBank/DDBJ whole genome shotgun (WGS) entry which is preliminary data.</text>
</comment>
<organism evidence="15 16">
    <name type="scientific">Virgibacillus massiliensis</name>
    <dbReference type="NCBI Taxonomy" id="1462526"/>
    <lineage>
        <taxon>Bacteria</taxon>
        <taxon>Bacillati</taxon>
        <taxon>Bacillota</taxon>
        <taxon>Bacilli</taxon>
        <taxon>Bacillales</taxon>
        <taxon>Bacillaceae</taxon>
        <taxon>Virgibacillus</taxon>
    </lineage>
</organism>
<name>A0A024QC17_9BACI</name>
<keyword evidence="4 11" id="KW-0548">Nucleotidyltransferase</keyword>
<dbReference type="STRING" id="1462526.BN990_02141"/>
<evidence type="ECO:0000256" key="7">
    <source>
        <dbReference type="ARBA" id="ARBA00022800"/>
    </source>
</evidence>
<dbReference type="eggNOG" id="COG0617">
    <property type="taxonomic scope" value="Bacteria"/>
</dbReference>
<feature type="binding site" evidence="11">
    <location>
        <position position="31"/>
    </location>
    <ligand>
        <name>ATP</name>
        <dbReference type="ChEBI" id="CHEBI:30616"/>
    </ligand>
</feature>
<evidence type="ECO:0000256" key="2">
    <source>
        <dbReference type="ARBA" id="ARBA00022679"/>
    </source>
</evidence>
<comment type="catalytic activity">
    <reaction evidence="11">
        <text>a tRNA precursor + 2 CTP + ATP = a tRNA with a 3' CCA end + 3 diphosphate</text>
        <dbReference type="Rhea" id="RHEA:14433"/>
        <dbReference type="Rhea" id="RHEA-COMP:10465"/>
        <dbReference type="Rhea" id="RHEA-COMP:10468"/>
        <dbReference type="ChEBI" id="CHEBI:30616"/>
        <dbReference type="ChEBI" id="CHEBI:33019"/>
        <dbReference type="ChEBI" id="CHEBI:37563"/>
        <dbReference type="ChEBI" id="CHEBI:74896"/>
        <dbReference type="ChEBI" id="CHEBI:83071"/>
        <dbReference type="EC" id="2.7.7.72"/>
    </reaction>
</comment>
<evidence type="ECO:0000259" key="13">
    <source>
        <dbReference type="Pfam" id="PF12627"/>
    </source>
</evidence>
<feature type="binding site" evidence="11">
    <location>
        <position position="44"/>
    </location>
    <ligand>
        <name>Mg(2+)</name>
        <dbReference type="ChEBI" id="CHEBI:18420"/>
    </ligand>
</feature>
<evidence type="ECO:0000259" key="12">
    <source>
        <dbReference type="Pfam" id="PF01743"/>
    </source>
</evidence>
<proteinExistence type="inferred from homology"/>
<feature type="domain" description="tRNA nucleotidyltransferase/poly(A) polymerase RNA and SrmB- binding" evidence="13">
    <location>
        <begin position="173"/>
        <end position="231"/>
    </location>
</feature>
<dbReference type="InterPro" id="IPR043519">
    <property type="entry name" value="NT_sf"/>
</dbReference>
<dbReference type="Proteomes" id="UP000028875">
    <property type="component" value="Unassembled WGS sequence"/>
</dbReference>
<dbReference type="InterPro" id="IPR023068">
    <property type="entry name" value="CCA-adding_enz_firmicutes"/>
</dbReference>
<dbReference type="EC" id="2.7.7.72" evidence="11"/>
<comment type="cofactor">
    <cofactor evidence="1 11">
        <name>Mg(2+)</name>
        <dbReference type="ChEBI" id="CHEBI:18420"/>
    </cofactor>
</comment>
<evidence type="ECO:0000259" key="14">
    <source>
        <dbReference type="Pfam" id="PF13735"/>
    </source>
</evidence>
<keyword evidence="5 11" id="KW-0479">Metal-binding</keyword>
<evidence type="ECO:0000256" key="3">
    <source>
        <dbReference type="ARBA" id="ARBA00022694"/>
    </source>
</evidence>
<dbReference type="Gene3D" id="1.20.58.560">
    <property type="match status" value="1"/>
</dbReference>
<comment type="miscellaneous">
    <text evidence="11">A single active site specifically recognizes both ATP and CTP and is responsible for their addition.</text>
</comment>
<dbReference type="Gene3D" id="3.30.460.10">
    <property type="entry name" value="Beta Polymerase, domain 2"/>
    <property type="match status" value="1"/>
</dbReference>
<feature type="binding site" evidence="11">
    <location>
        <position position="161"/>
    </location>
    <ligand>
        <name>ATP</name>
        <dbReference type="ChEBI" id="CHEBI:30616"/>
    </ligand>
</feature>
<keyword evidence="8 11" id="KW-0067">ATP-binding</keyword>
<dbReference type="Gene3D" id="1.10.246.80">
    <property type="match status" value="1"/>
</dbReference>
<dbReference type="InterPro" id="IPR032828">
    <property type="entry name" value="PolyA_RNA-bd"/>
</dbReference>
<comment type="similarity">
    <text evidence="11">Belongs to the tRNA nucleotidyltransferase/poly(A) polymerase family. Bacterial CCA-adding enzyme type 3 subfamily.</text>
</comment>
<feature type="binding site" evidence="11">
    <location>
        <position position="167"/>
    </location>
    <ligand>
        <name>ATP</name>
        <dbReference type="ChEBI" id="CHEBI:30616"/>
    </ligand>
</feature>
<comment type="function">
    <text evidence="11">Catalyzes the addition and repair of the essential 3'-terminal CCA sequence in tRNAs without using a nucleic acid template. Adds these three nucleotides in the order of C, C, and A to the tRNA nucleotide-73, using CTP and ATP as substrates and producing inorganic pyrophosphate. tRNA 3'-terminal CCA addition is required both for tRNA processing and repair. Also involved in tRNA surveillance by mediating tandem CCA addition to generate a CCACCA at the 3' terminus of unstable tRNAs. While stable tRNAs receive only 3'-terminal CCA, unstable tRNAs are marked with CCACCA and rapidly degraded.</text>
</comment>
<feature type="domain" description="CCA-adding enzyme C-terminal" evidence="14">
    <location>
        <begin position="268"/>
        <end position="395"/>
    </location>
</feature>
<keyword evidence="6 11" id="KW-0547">Nucleotide-binding</keyword>
<feature type="binding site" evidence="11">
    <location>
        <position position="167"/>
    </location>
    <ligand>
        <name>CTP</name>
        <dbReference type="ChEBI" id="CHEBI:37563"/>
    </ligand>
</feature>
<keyword evidence="16" id="KW-1185">Reference proteome</keyword>
<feature type="binding site" evidence="11">
    <location>
        <position position="31"/>
    </location>
    <ligand>
        <name>CTP</name>
        <dbReference type="ChEBI" id="CHEBI:37563"/>
    </ligand>
</feature>
<dbReference type="GO" id="GO:0005524">
    <property type="term" value="F:ATP binding"/>
    <property type="evidence" value="ECO:0007669"/>
    <property type="project" value="UniProtKB-UniRule"/>
</dbReference>
<dbReference type="GO" id="GO:0042245">
    <property type="term" value="P:RNA repair"/>
    <property type="evidence" value="ECO:0007669"/>
    <property type="project" value="UniProtKB-KW"/>
</dbReference>
<feature type="binding site" evidence="11">
    <location>
        <position position="164"/>
    </location>
    <ligand>
        <name>ATP</name>
        <dbReference type="ChEBI" id="CHEBI:30616"/>
    </ligand>
</feature>
<keyword evidence="2 11" id="KW-0808">Transferase</keyword>
<dbReference type="NCBIfam" id="NF009814">
    <property type="entry name" value="PRK13299.1"/>
    <property type="match status" value="1"/>
</dbReference>